<comment type="similarity">
    <text evidence="1">Belongs to the UPF0751 family.</text>
</comment>
<dbReference type="InterPro" id="IPR016772">
    <property type="entry name" value="UCP020408"/>
</dbReference>
<dbReference type="Proteomes" id="UP000216024">
    <property type="component" value="Unassembled WGS sequence"/>
</dbReference>
<keyword evidence="3" id="KW-1185">Reference proteome</keyword>
<sequence>MTALVVGADKLGNIPDILNEEGITDFIHWKGRKKGMRNMTIPKNIDMVIVLYDYIEHNLAKIIKKEIKNIEVPCVFAKRSVSDLKIQLEKCRECRKCVKNM</sequence>
<reference evidence="2 3" key="1">
    <citation type="submission" date="2017-06" db="EMBL/GenBank/DDBJ databases">
        <title>Draft genome sequence of anaerobic fermentative bacterium Anaeromicrobium sediminis DY2726D isolated from West Pacific Ocean sediments.</title>
        <authorList>
            <person name="Zeng X."/>
        </authorList>
    </citation>
    <scope>NUCLEOTIDE SEQUENCE [LARGE SCALE GENOMIC DNA]</scope>
    <source>
        <strain evidence="2 3">DY2726D</strain>
    </source>
</reference>
<evidence type="ECO:0000313" key="3">
    <source>
        <dbReference type="Proteomes" id="UP000216024"/>
    </source>
</evidence>
<evidence type="ECO:0008006" key="4">
    <source>
        <dbReference type="Google" id="ProtNLM"/>
    </source>
</evidence>
<dbReference type="PIRSF" id="PIRSF020408">
    <property type="entry name" value="UCP020408"/>
    <property type="match status" value="1"/>
</dbReference>
<proteinExistence type="inferred from homology"/>
<organism evidence="2 3">
    <name type="scientific">Anaeromicrobium sediminis</name>
    <dbReference type="NCBI Taxonomy" id="1478221"/>
    <lineage>
        <taxon>Bacteria</taxon>
        <taxon>Bacillati</taxon>
        <taxon>Bacillota</taxon>
        <taxon>Clostridia</taxon>
        <taxon>Peptostreptococcales</taxon>
        <taxon>Thermotaleaceae</taxon>
        <taxon>Anaeromicrobium</taxon>
    </lineage>
</organism>
<dbReference type="EMBL" id="NIBG01000005">
    <property type="protein sequence ID" value="PAB59940.1"/>
    <property type="molecule type" value="Genomic_DNA"/>
</dbReference>
<evidence type="ECO:0000313" key="2">
    <source>
        <dbReference type="EMBL" id="PAB59940.1"/>
    </source>
</evidence>
<gene>
    <name evidence="2" type="ORF">CCE28_08275</name>
</gene>
<name>A0A267MMG9_9FIRM</name>
<dbReference type="AlphaFoldDB" id="A0A267MMG9"/>
<accession>A0A267MMG9</accession>
<comment type="caution">
    <text evidence="2">The sequence shown here is derived from an EMBL/GenBank/DDBJ whole genome shotgun (WGS) entry which is preliminary data.</text>
</comment>
<protein>
    <recommendedName>
        <fullName evidence="4">Dihydroorotate dehydrogenase</fullName>
    </recommendedName>
</protein>
<dbReference type="OrthoDB" id="5324142at2"/>
<dbReference type="RefSeq" id="WP_095132858.1">
    <property type="nucleotide sequence ID" value="NZ_NIBG01000005.1"/>
</dbReference>
<evidence type="ECO:0000256" key="1">
    <source>
        <dbReference type="ARBA" id="ARBA00007189"/>
    </source>
</evidence>
<dbReference type="Pfam" id="PF10087">
    <property type="entry name" value="DUF2325"/>
    <property type="match status" value="1"/>
</dbReference>